<name>A0A6M3ZNI8_9BURK</name>
<dbReference type="SUPFAM" id="SSF48452">
    <property type="entry name" value="TPR-like"/>
    <property type="match status" value="1"/>
</dbReference>
<dbReference type="Pfam" id="PF01075">
    <property type="entry name" value="Glyco_transf_9"/>
    <property type="match status" value="1"/>
</dbReference>
<dbReference type="GO" id="GO:0016757">
    <property type="term" value="F:glycosyltransferase activity"/>
    <property type="evidence" value="ECO:0007669"/>
    <property type="project" value="InterPro"/>
</dbReference>
<reference evidence="1 2" key="1">
    <citation type="journal article" date="2012" name="J. Bacteriol.">
        <title>Genome sequence of the pathogenic Herbaspirillum seropedicae strain Os34, isolated from rice roots.</title>
        <authorList>
            <person name="Ye W."/>
            <person name="Ye S."/>
            <person name="Liu J."/>
            <person name="Chang S."/>
            <person name="Chen M."/>
            <person name="Zhu B."/>
            <person name="Guo L."/>
            <person name="An Q."/>
        </authorList>
    </citation>
    <scope>NUCLEOTIDE SEQUENCE [LARGE SCALE GENOMIC DNA]</scope>
    <source>
        <strain evidence="1 2">Os34</strain>
    </source>
</reference>
<dbReference type="InterPro" id="IPR011990">
    <property type="entry name" value="TPR-like_helical_dom_sf"/>
</dbReference>
<protein>
    <recommendedName>
        <fullName evidence="3">Glycosyltransferase</fullName>
    </recommendedName>
</protein>
<organism evidence="1 2">
    <name type="scientific">Herbaspirillum rubrisubalbicans Os34</name>
    <dbReference type="NCBI Taxonomy" id="1235827"/>
    <lineage>
        <taxon>Bacteria</taxon>
        <taxon>Pseudomonadati</taxon>
        <taxon>Pseudomonadota</taxon>
        <taxon>Betaproteobacteria</taxon>
        <taxon>Burkholderiales</taxon>
        <taxon>Oxalobacteraceae</taxon>
        <taxon>Herbaspirillum</taxon>
    </lineage>
</organism>
<dbReference type="EMBL" id="CP008956">
    <property type="protein sequence ID" value="QJP99852.1"/>
    <property type="molecule type" value="Genomic_DNA"/>
</dbReference>
<dbReference type="AlphaFoldDB" id="A0A6M3ZNI8"/>
<accession>A0A6M3ZNI8</accession>
<dbReference type="InterPro" id="IPR002201">
    <property type="entry name" value="Glyco_trans_9"/>
</dbReference>
<sequence>MGLQLIEQCTQKIQSDVPSVDQLVRLLCRRAHLYQSFRNLDAADEDARQALLLVPKSPEASKIMAEIMMLRGRWRASFQYMPPALHELTRRSLGTCGQEKLWQGQSLIGKRLLIQAEWGHGDMILYARFIALLAQQAAQVLVKVPGNLKRLFSLCLLGSSASTIQIIGLTEETDDVDYFCPMSLLLAALEVESDSVPFKAEPYMAVPADLATQWKERIDRILKERNGPTTLKVGIVWAGGEASYDQRRSLPLSAYQDFLGHPQILYVSLQVGRAVAQLAYPDYHHIADMSNELSDFADTAALINQLDLVISCDTAVAHLAGALGKPVWMLSRLDSPAFWGNDAPDNPWYQSLRMYCQKDRGDWWPPLKAIQEDLKKALLVGVIA</sequence>
<evidence type="ECO:0000313" key="1">
    <source>
        <dbReference type="EMBL" id="QJP99852.1"/>
    </source>
</evidence>
<dbReference type="SUPFAM" id="SSF53756">
    <property type="entry name" value="UDP-Glycosyltransferase/glycogen phosphorylase"/>
    <property type="match status" value="1"/>
</dbReference>
<gene>
    <name evidence="1" type="ORF">C798_06295</name>
</gene>
<dbReference type="Proteomes" id="UP000501648">
    <property type="component" value="Chromosome"/>
</dbReference>
<evidence type="ECO:0000313" key="2">
    <source>
        <dbReference type="Proteomes" id="UP000501648"/>
    </source>
</evidence>
<proteinExistence type="predicted"/>
<dbReference type="Gene3D" id="3.40.50.2000">
    <property type="entry name" value="Glycogen Phosphorylase B"/>
    <property type="match status" value="1"/>
</dbReference>
<evidence type="ECO:0008006" key="3">
    <source>
        <dbReference type="Google" id="ProtNLM"/>
    </source>
</evidence>